<name>A0ABP8GUK5_9ACTN</name>
<feature type="region of interest" description="Disordered" evidence="1">
    <location>
        <begin position="1"/>
        <end position="63"/>
    </location>
</feature>
<protein>
    <recommendedName>
        <fullName evidence="2">Aldehyde dehydrogenase domain-containing protein</fullName>
    </recommendedName>
</protein>
<feature type="region of interest" description="Disordered" evidence="1">
    <location>
        <begin position="131"/>
        <end position="154"/>
    </location>
</feature>
<keyword evidence="4" id="KW-1185">Reference proteome</keyword>
<dbReference type="SUPFAM" id="SSF53720">
    <property type="entry name" value="ALDH-like"/>
    <property type="match status" value="1"/>
</dbReference>
<evidence type="ECO:0000256" key="1">
    <source>
        <dbReference type="SAM" id="MobiDB-lite"/>
    </source>
</evidence>
<dbReference type="Gene3D" id="3.40.309.10">
    <property type="entry name" value="Aldehyde Dehydrogenase, Chain A, domain 2"/>
    <property type="match status" value="1"/>
</dbReference>
<proteinExistence type="predicted"/>
<gene>
    <name evidence="3" type="ORF">GCM10023086_59720</name>
</gene>
<comment type="caution">
    <text evidence="3">The sequence shown here is derived from an EMBL/GenBank/DDBJ whole genome shotgun (WGS) entry which is preliminary data.</text>
</comment>
<sequence length="154" mass="16850">MSRVTQLTTNSRVPEPGADLLTRRRGRRAPASPGRTRRWGRSPGTACARRSGGRSRSRWRQGPAAFDEETFGPLAALTVARDEEDAVRLTDATAHGLGLSVWTAHTARGVGLARRITSDDGVRQRRLRPRTGAAGIREFTSTRTYRVADSPGEE</sequence>
<dbReference type="Proteomes" id="UP001501115">
    <property type="component" value="Unassembled WGS sequence"/>
</dbReference>
<evidence type="ECO:0000313" key="4">
    <source>
        <dbReference type="Proteomes" id="UP001501115"/>
    </source>
</evidence>
<feature type="domain" description="Aldehyde dehydrogenase" evidence="2">
    <location>
        <begin position="65"/>
        <end position="116"/>
    </location>
</feature>
<dbReference type="Pfam" id="PF00171">
    <property type="entry name" value="Aldedh"/>
    <property type="match status" value="1"/>
</dbReference>
<reference evidence="4" key="1">
    <citation type="journal article" date="2019" name="Int. J. Syst. Evol. Microbiol.">
        <title>The Global Catalogue of Microorganisms (GCM) 10K type strain sequencing project: providing services to taxonomists for standard genome sequencing and annotation.</title>
        <authorList>
            <consortium name="The Broad Institute Genomics Platform"/>
            <consortium name="The Broad Institute Genome Sequencing Center for Infectious Disease"/>
            <person name="Wu L."/>
            <person name="Ma J."/>
        </authorList>
    </citation>
    <scope>NUCLEOTIDE SEQUENCE [LARGE SCALE GENOMIC DNA]</scope>
    <source>
        <strain evidence="4">JCM 31290</strain>
    </source>
</reference>
<dbReference type="InterPro" id="IPR016161">
    <property type="entry name" value="Ald_DH/histidinol_DH"/>
</dbReference>
<organism evidence="3 4">
    <name type="scientific">Streptomyces venetus</name>
    <dbReference type="NCBI Taxonomy" id="1701086"/>
    <lineage>
        <taxon>Bacteria</taxon>
        <taxon>Bacillati</taxon>
        <taxon>Actinomycetota</taxon>
        <taxon>Actinomycetes</taxon>
        <taxon>Kitasatosporales</taxon>
        <taxon>Streptomycetaceae</taxon>
        <taxon>Streptomyces</taxon>
    </lineage>
</organism>
<dbReference type="InterPro" id="IPR016163">
    <property type="entry name" value="Ald_DH_C"/>
</dbReference>
<evidence type="ECO:0000313" key="3">
    <source>
        <dbReference type="EMBL" id="GAA4330200.1"/>
    </source>
</evidence>
<evidence type="ECO:0000259" key="2">
    <source>
        <dbReference type="Pfam" id="PF00171"/>
    </source>
</evidence>
<dbReference type="EMBL" id="BAABET010000010">
    <property type="protein sequence ID" value="GAA4330200.1"/>
    <property type="molecule type" value="Genomic_DNA"/>
</dbReference>
<dbReference type="InterPro" id="IPR015590">
    <property type="entry name" value="Aldehyde_DH_dom"/>
</dbReference>
<accession>A0ABP8GUK5</accession>
<feature type="compositionally biased region" description="Polar residues" evidence="1">
    <location>
        <begin position="1"/>
        <end position="12"/>
    </location>
</feature>